<organism evidence="6 7">
    <name type="scientific">Odinarchaeota yellowstonii (strain LCB_4)</name>
    <dbReference type="NCBI Taxonomy" id="1841599"/>
    <lineage>
        <taxon>Archaea</taxon>
        <taxon>Promethearchaeati</taxon>
        <taxon>Candidatus Odinarchaeota</taxon>
        <taxon>Candidatus Odinarchaeia</taxon>
        <taxon>Candidatus Odinarchaeales</taxon>
        <taxon>Candidatus Odinarchaeaceae</taxon>
        <taxon>Candidatus Odinarchaeum</taxon>
    </lineage>
</organism>
<comment type="subcellular location">
    <subcellularLocation>
        <location evidence="1">Membrane</location>
        <topology evidence="1">Multi-pass membrane protein</topology>
    </subcellularLocation>
</comment>
<keyword evidence="3 5" id="KW-1133">Transmembrane helix</keyword>
<reference evidence="6" key="1">
    <citation type="journal article" date="2017" name="Nature">
        <title>Asgard archaea illuminate the origin of eukaryotic cellular complexity.</title>
        <authorList>
            <person name="Zaremba-Niedzwiedzka K."/>
            <person name="Caceres E.F."/>
            <person name="Saw J.H."/>
            <person name="Backstrom D."/>
            <person name="Juzokaite L."/>
            <person name="Vancaester E."/>
            <person name="Seitz K.W."/>
            <person name="Anantharaman K."/>
            <person name="Starnawski P."/>
            <person name="Kjeldsen K.U."/>
            <person name="Scott M.B."/>
            <person name="Nunoura T."/>
            <person name="Banfield J.F."/>
            <person name="Schramm A."/>
            <person name="Baker B.J."/>
            <person name="Spang A."/>
            <person name="Ettema T.J.G."/>
        </authorList>
    </citation>
    <scope>NUCLEOTIDE SEQUENCE</scope>
    <source>
        <strain evidence="6">LCB_4</strain>
    </source>
</reference>
<feature type="transmembrane region" description="Helical" evidence="5">
    <location>
        <begin position="6"/>
        <end position="28"/>
    </location>
</feature>
<feature type="transmembrane region" description="Helical" evidence="5">
    <location>
        <begin position="163"/>
        <end position="184"/>
    </location>
</feature>
<feature type="transmembrane region" description="Helical" evidence="5">
    <location>
        <begin position="338"/>
        <end position="356"/>
    </location>
</feature>
<protein>
    <submittedName>
        <fullName evidence="6">NADH-quinone oxidoreductase subunit H</fullName>
    </submittedName>
</protein>
<name>A0AAF0D1P3_ODILC</name>
<evidence type="ECO:0000256" key="4">
    <source>
        <dbReference type="ARBA" id="ARBA00023136"/>
    </source>
</evidence>
<dbReference type="KEGG" id="oyw:OdinLCB4_006025"/>
<evidence type="ECO:0000313" key="7">
    <source>
        <dbReference type="Proteomes" id="UP000186851"/>
    </source>
</evidence>
<feature type="transmembrane region" description="Helical" evidence="5">
    <location>
        <begin position="272"/>
        <end position="296"/>
    </location>
</feature>
<evidence type="ECO:0000256" key="1">
    <source>
        <dbReference type="ARBA" id="ARBA00004141"/>
    </source>
</evidence>
<keyword evidence="4 5" id="KW-0472">Membrane</keyword>
<reference evidence="6" key="2">
    <citation type="journal article" date="2022" name="Nat. Microbiol.">
        <title>A closed Candidatus Odinarchaeum chromosome exposes Asgard archaeal viruses.</title>
        <authorList>
            <person name="Tamarit D."/>
            <person name="Caceres E.F."/>
            <person name="Krupovic M."/>
            <person name="Nijland R."/>
            <person name="Eme L."/>
            <person name="Robinson N.P."/>
            <person name="Ettema T.J.G."/>
        </authorList>
    </citation>
    <scope>NUCLEOTIDE SEQUENCE</scope>
    <source>
        <strain evidence="6">LCB_4</strain>
    </source>
</reference>
<feature type="transmembrane region" description="Helical" evidence="5">
    <location>
        <begin position="119"/>
        <end position="142"/>
    </location>
</feature>
<dbReference type="PANTHER" id="PTHR43359">
    <property type="entry name" value="FORMATE HYDROGENLYASE SUBUNIT 4"/>
    <property type="match status" value="1"/>
</dbReference>
<evidence type="ECO:0000256" key="5">
    <source>
        <dbReference type="SAM" id="Phobius"/>
    </source>
</evidence>
<dbReference type="AlphaFoldDB" id="A0AAF0D1P3"/>
<feature type="transmembrane region" description="Helical" evidence="5">
    <location>
        <begin position="214"/>
        <end position="234"/>
    </location>
</feature>
<dbReference type="EMBL" id="CP091871">
    <property type="protein sequence ID" value="WEU40026.1"/>
    <property type="molecule type" value="Genomic_DNA"/>
</dbReference>
<dbReference type="Proteomes" id="UP000186851">
    <property type="component" value="Chromosome"/>
</dbReference>
<keyword evidence="2 5" id="KW-0812">Transmembrane</keyword>
<dbReference type="Pfam" id="PF00146">
    <property type="entry name" value="NADHdh"/>
    <property type="match status" value="1"/>
</dbReference>
<dbReference type="InterPro" id="IPR052561">
    <property type="entry name" value="ComplexI_Subunit1"/>
</dbReference>
<accession>A0AAF0D1P3</accession>
<dbReference type="GO" id="GO:0005886">
    <property type="term" value="C:plasma membrane"/>
    <property type="evidence" value="ECO:0007669"/>
    <property type="project" value="TreeGrafter"/>
</dbReference>
<dbReference type="InterPro" id="IPR001694">
    <property type="entry name" value="NADH_UbQ_OxRdtase_su1/FPO"/>
</dbReference>
<gene>
    <name evidence="6" type="ORF">OdinLCB4_006025</name>
</gene>
<evidence type="ECO:0000256" key="3">
    <source>
        <dbReference type="ARBA" id="ARBA00022989"/>
    </source>
</evidence>
<feature type="transmembrane region" description="Helical" evidence="5">
    <location>
        <begin position="87"/>
        <end position="107"/>
    </location>
</feature>
<feature type="transmembrane region" description="Helical" evidence="5">
    <location>
        <begin position="302"/>
        <end position="326"/>
    </location>
</feature>
<proteinExistence type="predicted"/>
<sequence length="372" mass="40621">MAVYLPLWQILVICITLPAVGFFLGVLFQSIIRKFTARFQGRRGPWYIVPKSLRPVVGSTRILQPFWDIMKLMYKQTLIPSTAQRKIFMSAPFVASASLIISIWFIPVIGLSPFGPFEFSLIITLYLMLIVPLTIVASGAASSSPWGAIGSYREVILTLAYEIPFILGVFATAMLTGILTPVYGGLPLLPGSLSLTDIVNFQASHSISFFGFKIPAFFIILNPFAAVAVLMSLIGKLKIKPMDIPDAEVEVIAGSYTEYTGKLLGVYEIAKILLLFVCLTLFIDMYLGGALVTVNYLGVPAFIWSGIVFGVEVIVLLLVVSLVNAANARFRIDQAFTWYMKIPLALSLIGLAWPYIMASLAGAGVNIGISIV</sequence>
<dbReference type="PANTHER" id="PTHR43359:SF1">
    <property type="entry name" value="FORMATE HYDROGENLYASE SUBUNIT 4-RELATED"/>
    <property type="match status" value="1"/>
</dbReference>
<evidence type="ECO:0000313" key="6">
    <source>
        <dbReference type="EMBL" id="WEU40026.1"/>
    </source>
</evidence>
<evidence type="ECO:0000256" key="2">
    <source>
        <dbReference type="ARBA" id="ARBA00022692"/>
    </source>
</evidence>